<proteinExistence type="predicted"/>
<dbReference type="AlphaFoldDB" id="A0A2T7PQV6"/>
<evidence type="ECO:0000256" key="1">
    <source>
        <dbReference type="SAM" id="Coils"/>
    </source>
</evidence>
<gene>
    <name evidence="2" type="ORF">C0Q70_02733</name>
</gene>
<sequence>MIPRTSIEEANKHLVLLHKRVTELEKTVKEQHEALIAKDQFLQTKVTEISSAKNAELDELRLKLSDGERTMFVLQQQMEQKNRALEILQRNYSNLKSLLLHKTNVRLLLKAMEETEGRLIDDATESETEMQN</sequence>
<feature type="coiled-coil region" evidence="1">
    <location>
        <begin position="71"/>
        <end position="98"/>
    </location>
</feature>
<organism evidence="2 3">
    <name type="scientific">Pomacea canaliculata</name>
    <name type="common">Golden apple snail</name>
    <dbReference type="NCBI Taxonomy" id="400727"/>
    <lineage>
        <taxon>Eukaryota</taxon>
        <taxon>Metazoa</taxon>
        <taxon>Spiralia</taxon>
        <taxon>Lophotrochozoa</taxon>
        <taxon>Mollusca</taxon>
        <taxon>Gastropoda</taxon>
        <taxon>Caenogastropoda</taxon>
        <taxon>Architaenioglossa</taxon>
        <taxon>Ampullarioidea</taxon>
        <taxon>Ampullariidae</taxon>
        <taxon>Pomacea</taxon>
    </lineage>
</organism>
<reference evidence="2 3" key="1">
    <citation type="submission" date="2018-04" db="EMBL/GenBank/DDBJ databases">
        <title>The genome of golden apple snail Pomacea canaliculata provides insight into stress tolerance and invasive adaptation.</title>
        <authorList>
            <person name="Liu C."/>
            <person name="Liu B."/>
            <person name="Ren Y."/>
            <person name="Zhang Y."/>
            <person name="Wang H."/>
            <person name="Li S."/>
            <person name="Jiang F."/>
            <person name="Yin L."/>
            <person name="Zhang G."/>
            <person name="Qian W."/>
            <person name="Fan W."/>
        </authorList>
    </citation>
    <scope>NUCLEOTIDE SEQUENCE [LARGE SCALE GENOMIC DNA]</scope>
    <source>
        <strain evidence="2">SZHN2017</strain>
        <tissue evidence="2">Muscle</tissue>
    </source>
</reference>
<dbReference type="OrthoDB" id="6413631at2759"/>
<name>A0A2T7PQV6_POMCA</name>
<dbReference type="EMBL" id="PZQS01000002">
    <property type="protein sequence ID" value="PVD35770.1"/>
    <property type="molecule type" value="Genomic_DNA"/>
</dbReference>
<keyword evidence="1" id="KW-0175">Coiled coil</keyword>
<keyword evidence="3" id="KW-1185">Reference proteome</keyword>
<dbReference type="OMA" id="ESETEMQ"/>
<protein>
    <submittedName>
        <fullName evidence="2">Uncharacterized protein</fullName>
    </submittedName>
</protein>
<dbReference type="Proteomes" id="UP000245119">
    <property type="component" value="Linkage Group LG2"/>
</dbReference>
<evidence type="ECO:0000313" key="3">
    <source>
        <dbReference type="Proteomes" id="UP000245119"/>
    </source>
</evidence>
<accession>A0A2T7PQV6</accession>
<comment type="caution">
    <text evidence="2">The sequence shown here is derived from an EMBL/GenBank/DDBJ whole genome shotgun (WGS) entry which is preliminary data.</text>
</comment>
<evidence type="ECO:0000313" key="2">
    <source>
        <dbReference type="EMBL" id="PVD35770.1"/>
    </source>
</evidence>